<keyword evidence="4" id="KW-0804">Transcription</keyword>
<evidence type="ECO:0000256" key="1">
    <source>
        <dbReference type="ARBA" id="ARBA00009437"/>
    </source>
</evidence>
<dbReference type="InterPro" id="IPR005119">
    <property type="entry name" value="LysR_subst-bd"/>
</dbReference>
<dbReference type="EMBL" id="JACOGK010000009">
    <property type="protein sequence ID" value="MBC3536507.1"/>
    <property type="molecule type" value="Genomic_DNA"/>
</dbReference>
<dbReference type="Gene3D" id="1.10.10.10">
    <property type="entry name" value="Winged helix-like DNA-binding domain superfamily/Winged helix DNA-binding domain"/>
    <property type="match status" value="1"/>
</dbReference>
<comment type="caution">
    <text evidence="6">The sequence shown here is derived from an EMBL/GenBank/DDBJ whole genome shotgun (WGS) entry which is preliminary data.</text>
</comment>
<dbReference type="InterPro" id="IPR036390">
    <property type="entry name" value="WH_DNA-bd_sf"/>
</dbReference>
<reference evidence="6 7" key="1">
    <citation type="submission" date="2020-08" db="EMBL/GenBank/DDBJ databases">
        <authorList>
            <person name="Liu C."/>
            <person name="Sun Q."/>
        </authorList>
    </citation>
    <scope>NUCLEOTIDE SEQUENCE [LARGE SCALE GENOMIC DNA]</scope>
    <source>
        <strain evidence="6 7">NSJ-59</strain>
    </source>
</reference>
<sequence length="295" mass="33485">MNTRQMAYIIELAQTENFNRAAENLYISQPTLTYQIKLVEGEIGFRIFDRSGRGATLTPAGEQFVTTLRNIMTELSMAIEQGQNFASQYQENIRIVVPIRSAIYFLPDAIARFEAEQPGLSVTPGFDWHHGLDAFLKGEYDMCFAFQGDVRHVPDIELHPLFDSRIYLVTRTDDPLAQKDIIHTEDLNGHTLMVGGPSQEPLRIVQRRVIAETNCHYFNSESHDMSLTYVAAKRGIVLSPGFLNDHTGAFAWTPFACEETIPCVVCTHKEDHRESIHQFLSLLRSLYAARPDFPC</sequence>
<gene>
    <name evidence="6" type="ORF">H8J70_04480</name>
</gene>
<evidence type="ECO:0000256" key="3">
    <source>
        <dbReference type="ARBA" id="ARBA00023125"/>
    </source>
</evidence>
<dbReference type="Gene3D" id="3.40.190.290">
    <property type="match status" value="1"/>
</dbReference>
<dbReference type="RefSeq" id="WP_186502664.1">
    <property type="nucleotide sequence ID" value="NZ_JACOGK010000009.1"/>
</dbReference>
<dbReference type="PANTHER" id="PTHR30346:SF28">
    <property type="entry name" value="HTH-TYPE TRANSCRIPTIONAL REGULATOR CYNR"/>
    <property type="match status" value="1"/>
</dbReference>
<evidence type="ECO:0000259" key="5">
    <source>
        <dbReference type="PROSITE" id="PS50931"/>
    </source>
</evidence>
<feature type="domain" description="HTH lysR-type" evidence="5">
    <location>
        <begin position="1"/>
        <end position="58"/>
    </location>
</feature>
<dbReference type="Proteomes" id="UP000606870">
    <property type="component" value="Unassembled WGS sequence"/>
</dbReference>
<evidence type="ECO:0000313" key="6">
    <source>
        <dbReference type="EMBL" id="MBC3536507.1"/>
    </source>
</evidence>
<evidence type="ECO:0000256" key="4">
    <source>
        <dbReference type="ARBA" id="ARBA00023163"/>
    </source>
</evidence>
<dbReference type="PROSITE" id="PS50931">
    <property type="entry name" value="HTH_LYSR"/>
    <property type="match status" value="1"/>
</dbReference>
<keyword evidence="2" id="KW-0805">Transcription regulation</keyword>
<keyword evidence="7" id="KW-1185">Reference proteome</keyword>
<dbReference type="Pfam" id="PF00126">
    <property type="entry name" value="HTH_1"/>
    <property type="match status" value="1"/>
</dbReference>
<organism evidence="6 7">
    <name type="scientific">Megasphaera hominis</name>
    <dbReference type="NCBI Taxonomy" id="159836"/>
    <lineage>
        <taxon>Bacteria</taxon>
        <taxon>Bacillati</taxon>
        <taxon>Bacillota</taxon>
        <taxon>Negativicutes</taxon>
        <taxon>Veillonellales</taxon>
        <taxon>Veillonellaceae</taxon>
        <taxon>Megasphaera</taxon>
    </lineage>
</organism>
<dbReference type="InterPro" id="IPR036388">
    <property type="entry name" value="WH-like_DNA-bd_sf"/>
</dbReference>
<protein>
    <submittedName>
        <fullName evidence="6">LysR family transcriptional regulator</fullName>
    </submittedName>
</protein>
<comment type="similarity">
    <text evidence="1">Belongs to the LysR transcriptional regulatory family.</text>
</comment>
<dbReference type="SUPFAM" id="SSF53850">
    <property type="entry name" value="Periplasmic binding protein-like II"/>
    <property type="match status" value="1"/>
</dbReference>
<accession>A0ABR6VGR0</accession>
<name>A0ABR6VGR0_9FIRM</name>
<proteinExistence type="inferred from homology"/>
<evidence type="ECO:0000313" key="7">
    <source>
        <dbReference type="Proteomes" id="UP000606870"/>
    </source>
</evidence>
<dbReference type="InterPro" id="IPR000847">
    <property type="entry name" value="LysR_HTH_N"/>
</dbReference>
<dbReference type="PRINTS" id="PR00039">
    <property type="entry name" value="HTHLYSR"/>
</dbReference>
<evidence type="ECO:0000256" key="2">
    <source>
        <dbReference type="ARBA" id="ARBA00023015"/>
    </source>
</evidence>
<dbReference type="CDD" id="cd05466">
    <property type="entry name" value="PBP2_LTTR_substrate"/>
    <property type="match status" value="1"/>
</dbReference>
<dbReference type="PANTHER" id="PTHR30346">
    <property type="entry name" value="TRANSCRIPTIONAL DUAL REGULATOR HCAR-RELATED"/>
    <property type="match status" value="1"/>
</dbReference>
<dbReference type="SUPFAM" id="SSF46785">
    <property type="entry name" value="Winged helix' DNA-binding domain"/>
    <property type="match status" value="1"/>
</dbReference>
<dbReference type="Pfam" id="PF03466">
    <property type="entry name" value="LysR_substrate"/>
    <property type="match status" value="1"/>
</dbReference>
<keyword evidence="3" id="KW-0238">DNA-binding</keyword>